<dbReference type="InterPro" id="IPR001910">
    <property type="entry name" value="Inosine/uridine_hydrolase_dom"/>
</dbReference>
<evidence type="ECO:0000256" key="2">
    <source>
        <dbReference type="ARBA" id="ARBA00012089"/>
    </source>
</evidence>
<dbReference type="CDD" id="cd02651">
    <property type="entry name" value="nuc_hydro_IU_UC_XIUA"/>
    <property type="match status" value="1"/>
</dbReference>
<dbReference type="InterPro" id="IPR014729">
    <property type="entry name" value="Rossmann-like_a/b/a_fold"/>
</dbReference>
<comment type="catalytic activity">
    <reaction evidence="8">
        <text>diphthine-[translation elongation factor 2] + NH4(+) + ATP = diphthamide-[translation elongation factor 2] + AMP + diphosphate + H(+)</text>
        <dbReference type="Rhea" id="RHEA:19753"/>
        <dbReference type="Rhea" id="RHEA-COMP:10172"/>
        <dbReference type="Rhea" id="RHEA-COMP:10174"/>
        <dbReference type="ChEBI" id="CHEBI:15378"/>
        <dbReference type="ChEBI" id="CHEBI:16692"/>
        <dbReference type="ChEBI" id="CHEBI:28938"/>
        <dbReference type="ChEBI" id="CHEBI:30616"/>
        <dbReference type="ChEBI" id="CHEBI:33019"/>
        <dbReference type="ChEBI" id="CHEBI:82696"/>
        <dbReference type="ChEBI" id="CHEBI:456215"/>
        <dbReference type="EC" id="6.3.1.14"/>
    </reaction>
</comment>
<comment type="caution">
    <text evidence="11">The sequence shown here is derived from an EMBL/GenBank/DDBJ whole genome shotgun (WGS) entry which is preliminary data.</text>
</comment>
<evidence type="ECO:0000259" key="9">
    <source>
        <dbReference type="Pfam" id="PF01156"/>
    </source>
</evidence>
<dbReference type="InterPro" id="IPR002761">
    <property type="entry name" value="Diphthami_syn_dom"/>
</dbReference>
<gene>
    <name evidence="11" type="primary">URH1</name>
    <name evidence="11" type="ORF">LPJ64_002555</name>
</gene>
<keyword evidence="5 11" id="KW-0326">Glycosidase</keyword>
<dbReference type="SUPFAM" id="SSF53590">
    <property type="entry name" value="Nucleoside hydrolase"/>
    <property type="match status" value="1"/>
</dbReference>
<feature type="domain" description="Inosine/uridine-preferring nucleoside hydrolase" evidence="9">
    <location>
        <begin position="14"/>
        <end position="317"/>
    </location>
</feature>
<dbReference type="Gene3D" id="3.90.245.10">
    <property type="entry name" value="Ribonucleoside hydrolase-like"/>
    <property type="match status" value="1"/>
</dbReference>
<sequence>MSKHESKLSSKIPMWLDCDVGHDDAMALILAAYHPSIKLLGVSSVSGNSSIENTTANAIRVIQAAGIKGIKVYRGAAKPLIKNIVQASDIHGVSGLDGTDLLPIPDYNAYLDKDTNAVNAMRQAIMISDVPVSIAAVGPLTNIALLVSVYPEVIPRIKTLSIMGGSMGVGNVTAAAEFNIFCDPEAAHIVIHSGIEHIALVPLDVTHTVVASKDIIARINKEVPVPMFAQLISELLLFFSSMYANVFGILDGPPLHDPIAVAYLFMRDAFTEKKIRVDVDCTNGHGSGRTFCDIFGKTKLPSNCWLTTSVDIDRFWDQMLDALIAASKHASMPDNSSNINNAESQAPRAAVAFTGGKDSVLALHIVSAEFRDSYKIDSQLKDFIDHAQALNPVVLVSFRPLDQKDDFKAHLLQWTQMISESLGIPLVVKAVGNEPSYEQCYRDAVCELAREYQVTKLVTGDIEDVGEGFMDRAVTGTGVELVRPLWKLPRIQILDMLSKLSIEYVVTLTRLEKLPRPISERLLGHSITKKYLLEQFDWYDSHYQSMDLKNSVDMAGEYGEMHSMVTDCPLYKSKVVVKEADNKIYETKYGSYMYLVPHHVLNIPK</sequence>
<dbReference type="Pfam" id="PF01902">
    <property type="entry name" value="Diphthami_syn_2"/>
    <property type="match status" value="1"/>
</dbReference>
<dbReference type="EC" id="6.3.1.14" evidence="2"/>
<dbReference type="Gene3D" id="3.40.50.620">
    <property type="entry name" value="HUPs"/>
    <property type="match status" value="1"/>
</dbReference>
<evidence type="ECO:0000256" key="5">
    <source>
        <dbReference type="ARBA" id="ARBA00023295"/>
    </source>
</evidence>
<evidence type="ECO:0000256" key="1">
    <source>
        <dbReference type="ARBA" id="ARBA00009176"/>
    </source>
</evidence>
<evidence type="ECO:0000313" key="12">
    <source>
        <dbReference type="Proteomes" id="UP001145021"/>
    </source>
</evidence>
<dbReference type="Proteomes" id="UP001145021">
    <property type="component" value="Unassembled WGS sequence"/>
</dbReference>
<dbReference type="Gene3D" id="3.90.1490.10">
    <property type="entry name" value="putative n-type atp pyrophosphatase, domain 2"/>
    <property type="match status" value="1"/>
</dbReference>
<evidence type="ECO:0000256" key="7">
    <source>
        <dbReference type="ARBA" id="ARBA00031552"/>
    </source>
</evidence>
<keyword evidence="4 11" id="KW-0378">Hydrolase</keyword>
<dbReference type="InterPro" id="IPR036452">
    <property type="entry name" value="Ribo_hydro-like"/>
</dbReference>
<dbReference type="PANTHER" id="PTHR12304">
    <property type="entry name" value="INOSINE-URIDINE PREFERRING NUCLEOSIDE HYDROLASE"/>
    <property type="match status" value="1"/>
</dbReference>
<organism evidence="11 12">
    <name type="scientific">Coemansia asiatica</name>
    <dbReference type="NCBI Taxonomy" id="1052880"/>
    <lineage>
        <taxon>Eukaryota</taxon>
        <taxon>Fungi</taxon>
        <taxon>Fungi incertae sedis</taxon>
        <taxon>Zoopagomycota</taxon>
        <taxon>Kickxellomycotina</taxon>
        <taxon>Kickxellomycetes</taxon>
        <taxon>Kickxellales</taxon>
        <taxon>Kickxellaceae</taxon>
        <taxon>Coemansia</taxon>
    </lineage>
</organism>
<dbReference type="PANTHER" id="PTHR12304:SF4">
    <property type="entry name" value="URIDINE NUCLEOSIDASE"/>
    <property type="match status" value="1"/>
</dbReference>
<evidence type="ECO:0000313" key="11">
    <source>
        <dbReference type="EMBL" id="KAJ1645894.1"/>
    </source>
</evidence>
<dbReference type="GO" id="GO:0006152">
    <property type="term" value="P:purine nucleoside catabolic process"/>
    <property type="evidence" value="ECO:0007669"/>
    <property type="project" value="TreeGrafter"/>
</dbReference>
<evidence type="ECO:0000256" key="6">
    <source>
        <dbReference type="ARBA" id="ARBA00029814"/>
    </source>
</evidence>
<dbReference type="EMBL" id="JANBOH010000084">
    <property type="protein sequence ID" value="KAJ1645894.1"/>
    <property type="molecule type" value="Genomic_DNA"/>
</dbReference>
<proteinExistence type="inferred from homology"/>
<feature type="domain" description="Diphthamide synthase" evidence="10">
    <location>
        <begin position="348"/>
        <end position="588"/>
    </location>
</feature>
<keyword evidence="12" id="KW-1185">Reference proteome</keyword>
<protein>
    <recommendedName>
        <fullName evidence="3">Diphthine--ammonia ligase</fullName>
        <ecNumber evidence="2">6.3.1.14</ecNumber>
    </recommendedName>
    <alternativeName>
        <fullName evidence="6">Diphthamide synthase</fullName>
    </alternativeName>
    <alternativeName>
        <fullName evidence="7">Diphthamide synthetase</fullName>
    </alternativeName>
</protein>
<evidence type="ECO:0000256" key="8">
    <source>
        <dbReference type="ARBA" id="ARBA00048108"/>
    </source>
</evidence>
<comment type="similarity">
    <text evidence="1">Belongs to the IUNH family.</text>
</comment>
<accession>A0A9W7XLW3</accession>
<reference evidence="11" key="1">
    <citation type="submission" date="2022-07" db="EMBL/GenBank/DDBJ databases">
        <title>Phylogenomic reconstructions and comparative analyses of Kickxellomycotina fungi.</title>
        <authorList>
            <person name="Reynolds N.K."/>
            <person name="Stajich J.E."/>
            <person name="Barry K."/>
            <person name="Grigoriev I.V."/>
            <person name="Crous P."/>
            <person name="Smith M.E."/>
        </authorList>
    </citation>
    <scope>NUCLEOTIDE SEQUENCE</scope>
    <source>
        <strain evidence="11">NBRC 105413</strain>
    </source>
</reference>
<dbReference type="Pfam" id="PF01156">
    <property type="entry name" value="IU_nuc_hydro"/>
    <property type="match status" value="1"/>
</dbReference>
<evidence type="ECO:0000256" key="4">
    <source>
        <dbReference type="ARBA" id="ARBA00022801"/>
    </source>
</evidence>
<dbReference type="GO" id="GO:0008477">
    <property type="term" value="F:purine nucleosidase activity"/>
    <property type="evidence" value="ECO:0007669"/>
    <property type="project" value="TreeGrafter"/>
</dbReference>
<dbReference type="InterPro" id="IPR023186">
    <property type="entry name" value="IUNH"/>
</dbReference>
<dbReference type="AlphaFoldDB" id="A0A9W7XLW3"/>
<evidence type="ECO:0000256" key="3">
    <source>
        <dbReference type="ARBA" id="ARBA00018426"/>
    </source>
</evidence>
<evidence type="ECO:0000259" key="10">
    <source>
        <dbReference type="Pfam" id="PF01902"/>
    </source>
</evidence>
<name>A0A9W7XLW3_9FUNG</name>
<dbReference type="SUPFAM" id="SSF52402">
    <property type="entry name" value="Adenine nucleotide alpha hydrolases-like"/>
    <property type="match status" value="1"/>
</dbReference>
<dbReference type="GO" id="GO:0017178">
    <property type="term" value="F:diphthine-ammonia ligase activity"/>
    <property type="evidence" value="ECO:0007669"/>
    <property type="project" value="UniProtKB-EC"/>
</dbReference>
<dbReference type="GO" id="GO:0005829">
    <property type="term" value="C:cytosol"/>
    <property type="evidence" value="ECO:0007669"/>
    <property type="project" value="TreeGrafter"/>
</dbReference>